<accession>S0EVN3</accession>
<evidence type="ECO:0000313" key="2">
    <source>
        <dbReference type="EMBL" id="CCW34422.1"/>
    </source>
</evidence>
<keyword evidence="1" id="KW-0472">Membrane</keyword>
<evidence type="ECO:0000313" key="3">
    <source>
        <dbReference type="Proteomes" id="UP000014227"/>
    </source>
</evidence>
<dbReference type="RefSeq" id="WP_016481984.1">
    <property type="nucleotide sequence ID" value="NC_021487.1"/>
</dbReference>
<dbReference type="Proteomes" id="UP000014227">
    <property type="component" value="Chromosome I"/>
</dbReference>
<protein>
    <submittedName>
        <fullName evidence="2">Uncharacterized protein</fullName>
    </submittedName>
</protein>
<dbReference type="AlphaFoldDB" id="S0EVN3"/>
<dbReference type="InParanoid" id="S0EVN3"/>
<keyword evidence="3" id="KW-1185">Reference proteome</keyword>
<sequence>MHLQPFACSMTVLSVLSVLWGVVREWVCRIDYHLVYHVGVDQRNKRRARFYFWSVWVALCTTLISLACIARVVDWEIPHEPWQPYLLGILYGLGLWGLTIVALIWLSIGKRASELTLDGETPASVKLVLPKRKK</sequence>
<proteinExistence type="predicted"/>
<evidence type="ECO:0000256" key="1">
    <source>
        <dbReference type="SAM" id="Phobius"/>
    </source>
</evidence>
<dbReference type="HOGENOM" id="CLU_1892474_0_0_0"/>
<gene>
    <name evidence="2" type="ORF">CCALI_00593</name>
</gene>
<organism evidence="2 3">
    <name type="scientific">Chthonomonas calidirosea (strain DSM 23976 / ICMP 18418 / T49)</name>
    <dbReference type="NCBI Taxonomy" id="1303518"/>
    <lineage>
        <taxon>Bacteria</taxon>
        <taxon>Bacillati</taxon>
        <taxon>Armatimonadota</taxon>
        <taxon>Chthonomonadia</taxon>
        <taxon>Chthonomonadales</taxon>
        <taxon>Chthonomonadaceae</taxon>
        <taxon>Chthonomonas</taxon>
    </lineage>
</organism>
<reference evidence="3" key="1">
    <citation type="submission" date="2013-03" db="EMBL/GenBank/DDBJ databases">
        <title>Genome sequence of Chthonomonas calidirosea, the first sequenced genome from the Armatimonadetes phylum (formally candidate division OP10).</title>
        <authorList>
            <person name="Lee K.C.Y."/>
            <person name="Morgan X.C."/>
            <person name="Dunfield P.F."/>
            <person name="Tamas I."/>
            <person name="Houghton K.M."/>
            <person name="Vyssotski M."/>
            <person name="Ryan J.L.J."/>
            <person name="Lagutin K."/>
            <person name="McDonald I.R."/>
            <person name="Stott M.B."/>
        </authorList>
    </citation>
    <scope>NUCLEOTIDE SEQUENCE [LARGE SCALE GENOMIC DNA]</scope>
    <source>
        <strain evidence="3">DSM 23976 / ICMP 18418 / T49</strain>
    </source>
</reference>
<dbReference type="PATRIC" id="fig|1303518.3.peg.599"/>
<dbReference type="EMBL" id="HF951689">
    <property type="protein sequence ID" value="CCW34422.1"/>
    <property type="molecule type" value="Genomic_DNA"/>
</dbReference>
<keyword evidence="1" id="KW-0812">Transmembrane</keyword>
<feature type="transmembrane region" description="Helical" evidence="1">
    <location>
        <begin position="50"/>
        <end position="73"/>
    </location>
</feature>
<feature type="transmembrane region" description="Helical" evidence="1">
    <location>
        <begin position="85"/>
        <end position="106"/>
    </location>
</feature>
<keyword evidence="1" id="KW-1133">Transmembrane helix</keyword>
<name>S0EVN3_CHTCT</name>
<dbReference type="KEGG" id="ccz:CCALI_00593"/>
<dbReference type="STRING" id="454171.CP488_00561"/>